<protein>
    <recommendedName>
        <fullName evidence="4">Lipoprotein</fullName>
    </recommendedName>
</protein>
<reference evidence="2 3" key="1">
    <citation type="journal article" date="2019" name="Nat. Med.">
        <title>A library of human gut bacterial isolates paired with longitudinal multiomics data enables mechanistic microbiome research.</title>
        <authorList>
            <person name="Poyet M."/>
            <person name="Groussin M."/>
            <person name="Gibbons S.M."/>
            <person name="Avila-Pacheco J."/>
            <person name="Jiang X."/>
            <person name="Kearney S.M."/>
            <person name="Perrotta A.R."/>
            <person name="Berdy B."/>
            <person name="Zhao S."/>
            <person name="Lieberman T.D."/>
            <person name="Swanson P.K."/>
            <person name="Smith M."/>
            <person name="Roesemann S."/>
            <person name="Alexander J.E."/>
            <person name="Rich S.A."/>
            <person name="Livny J."/>
            <person name="Vlamakis H."/>
            <person name="Clish C."/>
            <person name="Bullock K."/>
            <person name="Deik A."/>
            <person name="Scott J."/>
            <person name="Pierce K.A."/>
            <person name="Xavier R.J."/>
            <person name="Alm E.J."/>
        </authorList>
    </citation>
    <scope>NUCLEOTIDE SEQUENCE [LARGE SCALE GENOMIC DNA]</scope>
    <source>
        <strain evidence="2 3">BIOML-A156</strain>
    </source>
</reference>
<accession>A0A6I0SKH0</accession>
<evidence type="ECO:0000313" key="3">
    <source>
        <dbReference type="Proteomes" id="UP000488521"/>
    </source>
</evidence>
<sequence length="236" mass="26665">MRRILSYFVVMTCILGMLSCKMTPNQAKESEKDTLYQEVDIVPPSEELPKIISTVEYDYINSVKGHVEEEIIVGNFTGKGEDTLKIYAANHYYQIGDEHFDEDEKIHHSYIFSSNPHIPQLNLYYNILPSLVNEGDLDGNGTTEVGVLDTWMTSSCRMYRIYTLKNGRWVYLIEPIDTAENLRASGLELAEATGIKGKVKIRYSDYDAPLACCAKAAIKDTIVTASYLPIESLLKD</sequence>
<dbReference type="RefSeq" id="WP_143066962.1">
    <property type="nucleotide sequence ID" value="NZ_JBDMLU010000013.1"/>
</dbReference>
<organism evidence="2 3">
    <name type="scientific">Bacteroides thetaiotaomicron</name>
    <dbReference type="NCBI Taxonomy" id="818"/>
    <lineage>
        <taxon>Bacteria</taxon>
        <taxon>Pseudomonadati</taxon>
        <taxon>Bacteroidota</taxon>
        <taxon>Bacteroidia</taxon>
        <taxon>Bacteroidales</taxon>
        <taxon>Bacteroidaceae</taxon>
        <taxon>Bacteroides</taxon>
    </lineage>
</organism>
<feature type="chain" id="PRO_5030153580" description="Lipoprotein" evidence="1">
    <location>
        <begin position="28"/>
        <end position="236"/>
    </location>
</feature>
<keyword evidence="1" id="KW-0732">Signal</keyword>
<gene>
    <name evidence="2" type="ORF">GAN59_03695</name>
</gene>
<proteinExistence type="predicted"/>
<feature type="signal peptide" evidence="1">
    <location>
        <begin position="1"/>
        <end position="27"/>
    </location>
</feature>
<dbReference type="AlphaFoldDB" id="A0A6I0SKH0"/>
<dbReference type="Proteomes" id="UP000488521">
    <property type="component" value="Unassembled WGS sequence"/>
</dbReference>
<dbReference type="EMBL" id="WCRS01000002">
    <property type="protein sequence ID" value="KAB4478026.1"/>
    <property type="molecule type" value="Genomic_DNA"/>
</dbReference>
<comment type="caution">
    <text evidence="2">The sequence shown here is derived from an EMBL/GenBank/DDBJ whole genome shotgun (WGS) entry which is preliminary data.</text>
</comment>
<evidence type="ECO:0000313" key="2">
    <source>
        <dbReference type="EMBL" id="KAB4478026.1"/>
    </source>
</evidence>
<name>A0A6I0SKH0_BACT4</name>
<dbReference type="PROSITE" id="PS51257">
    <property type="entry name" value="PROKAR_LIPOPROTEIN"/>
    <property type="match status" value="1"/>
</dbReference>
<evidence type="ECO:0008006" key="4">
    <source>
        <dbReference type="Google" id="ProtNLM"/>
    </source>
</evidence>
<evidence type="ECO:0000256" key="1">
    <source>
        <dbReference type="SAM" id="SignalP"/>
    </source>
</evidence>